<evidence type="ECO:0000313" key="4">
    <source>
        <dbReference type="Proteomes" id="UP000234237"/>
    </source>
</evidence>
<dbReference type="RefSeq" id="WP_101933398.1">
    <property type="nucleotide sequence ID" value="NZ_CP018622.1"/>
</dbReference>
<evidence type="ECO:0000256" key="2">
    <source>
        <dbReference type="SAM" id="Phobius"/>
    </source>
</evidence>
<dbReference type="KEGG" id="vpn:A21D_02105"/>
<sequence length="68" mass="7930">MKKGRYIAGSFAIVCLIALLIVSVVKYQQLSKTVEEQEKKIEMLQEENALLHDENWNLNQHRMKEVAE</sequence>
<organism evidence="3 4">
    <name type="scientific">Virgibacillus dokdonensis</name>
    <dbReference type="NCBI Taxonomy" id="302167"/>
    <lineage>
        <taxon>Bacteria</taxon>
        <taxon>Bacillati</taxon>
        <taxon>Bacillota</taxon>
        <taxon>Bacilli</taxon>
        <taxon>Bacillales</taxon>
        <taxon>Bacillaceae</taxon>
        <taxon>Virgibacillus</taxon>
    </lineage>
</organism>
<proteinExistence type="predicted"/>
<name>A0A2K9IZR7_9BACI</name>
<reference evidence="4" key="1">
    <citation type="submission" date="2016-11" db="EMBL/GenBank/DDBJ databases">
        <title>Complete genome sequence of Virgibacillus pantothenticus 21D, a halophilic bacterium isolated from the deep hypersaline anoxic basin Discovery in the Mediterranean Sea.</title>
        <authorList>
            <person name="Zeaiter Z."/>
            <person name="Booth J.M."/>
            <person name="Prosdocimi E.M."/>
            <person name="Mapelli F."/>
            <person name="Fusi M."/>
            <person name="Daffonchio D."/>
            <person name="Borin S."/>
            <person name="Crotti E."/>
        </authorList>
    </citation>
    <scope>NUCLEOTIDE SEQUENCE [LARGE SCALE GENOMIC DNA]</scope>
    <source>
        <strain evidence="4">21D</strain>
    </source>
</reference>
<dbReference type="EMBL" id="CP018622">
    <property type="protein sequence ID" value="AUJ25169.1"/>
    <property type="molecule type" value="Genomic_DNA"/>
</dbReference>
<keyword evidence="2" id="KW-0812">Transmembrane</keyword>
<evidence type="ECO:0000313" key="3">
    <source>
        <dbReference type="EMBL" id="AUJ25169.1"/>
    </source>
</evidence>
<feature type="coiled-coil region" evidence="1">
    <location>
        <begin position="27"/>
        <end position="54"/>
    </location>
</feature>
<protein>
    <submittedName>
        <fullName evidence="3">Uncharacterized protein</fullName>
    </submittedName>
</protein>
<keyword evidence="2" id="KW-1133">Transmembrane helix</keyword>
<keyword evidence="1" id="KW-0175">Coiled coil</keyword>
<dbReference type="AlphaFoldDB" id="A0A2K9IZR7"/>
<dbReference type="Proteomes" id="UP000234237">
    <property type="component" value="Chromosome"/>
</dbReference>
<accession>A0A2K9IZR7</accession>
<feature type="transmembrane region" description="Helical" evidence="2">
    <location>
        <begin position="6"/>
        <end position="25"/>
    </location>
</feature>
<evidence type="ECO:0000256" key="1">
    <source>
        <dbReference type="SAM" id="Coils"/>
    </source>
</evidence>
<gene>
    <name evidence="3" type="ORF">A21D_02105</name>
</gene>
<keyword evidence="2" id="KW-0472">Membrane</keyword>